<feature type="transmembrane region" description="Helical" evidence="1">
    <location>
        <begin position="50"/>
        <end position="68"/>
    </location>
</feature>
<evidence type="ECO:0000256" key="1">
    <source>
        <dbReference type="SAM" id="Phobius"/>
    </source>
</evidence>
<feature type="transmembrane region" description="Helical" evidence="1">
    <location>
        <begin position="89"/>
        <end position="109"/>
    </location>
</feature>
<protein>
    <submittedName>
        <fullName evidence="2">Uncharacterized protein</fullName>
    </submittedName>
</protein>
<comment type="caution">
    <text evidence="2">The sequence shown here is derived from an EMBL/GenBank/DDBJ whole genome shotgun (WGS) entry which is preliminary data.</text>
</comment>
<evidence type="ECO:0000313" key="3">
    <source>
        <dbReference type="Proteomes" id="UP001157974"/>
    </source>
</evidence>
<keyword evidence="1" id="KW-0472">Membrane</keyword>
<feature type="transmembrane region" description="Helical" evidence="1">
    <location>
        <begin position="12"/>
        <end position="30"/>
    </location>
</feature>
<evidence type="ECO:0000313" key="2">
    <source>
        <dbReference type="EMBL" id="KAJ8905651.1"/>
    </source>
</evidence>
<keyword evidence="1" id="KW-1133">Transmembrane helix</keyword>
<keyword evidence="3" id="KW-1185">Reference proteome</keyword>
<name>A0AAV8UYQ2_9RHOD</name>
<gene>
    <name evidence="2" type="ORF">NDN08_002157</name>
</gene>
<dbReference type="Proteomes" id="UP001157974">
    <property type="component" value="Unassembled WGS sequence"/>
</dbReference>
<dbReference type="AlphaFoldDB" id="A0AAV8UYQ2"/>
<sequence length="770" mass="87067">MGITLDINPTTVNVITDLVLIIMQLVWLRAMQVLSIADIKRQVRFGRRIFSYETMGSLVYLNFGLAKYRKLKRDEIMSAREHRGFVLRLLFATLAILMNLSLVLLHVLIDYGLDFTVTMPLSEQVASYDMNGLYPDTSILEALETYERMSNNLRAEIEPLCKKAGLEDDEWACDIEGREALNYYGDKIRESVRFASSVFDTGSIEQLNAVQSLEIDYRPSSDSGREAHTCRVKEFDSAETFSGEFEFERPDCGFGKNLIREIRFQMATKISFQEIELRVEPEFLGANAKPNQMRHHLNAKDKRQVPSTVSLKRFGNQTLAGGDFGPVQVQLARLSVDTKFVFGPGQSQTLVLRDLTRFRAGVSDEHGLNMKMNSTTVPVQVTTGQADKGCYTTFKDQVVFRMKLRVHGLECGTYEFVRTAEECNTRRVHIDEDGRKSFLVGFQATRGAVMLYDSLDDSERDECLAHIREMYAEYLDESIPKSNRAIGVAVQAGLICATPLDPNAAKAVCPPGEDHEQGCRFCQIGGKVVKLHEDHWERLEHLEKVGDVGSDPRVFKLDVRLIAHSVQVEGGDPVVIRQALENLGPLVKDHFATLLIQFLSSSTSRNNLLGLKTQWLMHVLISMLSTQMRPEARMVNLYESKQVAVLEEAYLGGLLAVLIITALTVLVTAVKYMYEFGVYYKLNSRIRIPMTVTEWIVLGLKQISALKGNSSTYYNYDFTVLPMENLDFGPMNEDEKMRFGVDRRYKELGTICFSDELTPVSRGVDYKSSL</sequence>
<organism evidence="2 3">
    <name type="scientific">Rhodosorus marinus</name>
    <dbReference type="NCBI Taxonomy" id="101924"/>
    <lineage>
        <taxon>Eukaryota</taxon>
        <taxon>Rhodophyta</taxon>
        <taxon>Stylonematophyceae</taxon>
        <taxon>Stylonematales</taxon>
        <taxon>Stylonemataceae</taxon>
        <taxon>Rhodosorus</taxon>
    </lineage>
</organism>
<accession>A0AAV8UYQ2</accession>
<reference evidence="2 3" key="1">
    <citation type="journal article" date="2023" name="Nat. Commun.">
        <title>Origin of minicircular mitochondrial genomes in red algae.</title>
        <authorList>
            <person name="Lee Y."/>
            <person name="Cho C.H."/>
            <person name="Lee Y.M."/>
            <person name="Park S.I."/>
            <person name="Yang J.H."/>
            <person name="West J.A."/>
            <person name="Bhattacharya D."/>
            <person name="Yoon H.S."/>
        </authorList>
    </citation>
    <scope>NUCLEOTIDE SEQUENCE [LARGE SCALE GENOMIC DNA]</scope>
    <source>
        <strain evidence="2 3">CCMP1338</strain>
        <tissue evidence="2">Whole cell</tissue>
    </source>
</reference>
<proteinExistence type="predicted"/>
<keyword evidence="1" id="KW-0812">Transmembrane</keyword>
<dbReference type="EMBL" id="JAMWBK010000004">
    <property type="protein sequence ID" value="KAJ8905651.1"/>
    <property type="molecule type" value="Genomic_DNA"/>
</dbReference>
<feature type="transmembrane region" description="Helical" evidence="1">
    <location>
        <begin position="649"/>
        <end position="674"/>
    </location>
</feature>